<dbReference type="SUPFAM" id="SSF52210">
    <property type="entry name" value="Succinyl-CoA synthetase domains"/>
    <property type="match status" value="1"/>
</dbReference>
<dbReference type="SUPFAM" id="SSF51735">
    <property type="entry name" value="NAD(P)-binding Rossmann-fold domains"/>
    <property type="match status" value="1"/>
</dbReference>
<dbReference type="InterPro" id="IPR036291">
    <property type="entry name" value="NAD(P)-bd_dom_sf"/>
</dbReference>
<evidence type="ECO:0000256" key="1">
    <source>
        <dbReference type="ARBA" id="ARBA00022598"/>
    </source>
</evidence>
<evidence type="ECO:0000313" key="6">
    <source>
        <dbReference type="Proteomes" id="UP000524246"/>
    </source>
</evidence>
<protein>
    <submittedName>
        <fullName evidence="5">Acetyl CoA synthetase subunit alpha</fullName>
    </submittedName>
</protein>
<accession>A0A7X9FP37</accession>
<dbReference type="AlphaFoldDB" id="A0A7X9FP37"/>
<evidence type="ECO:0000259" key="4">
    <source>
        <dbReference type="SMART" id="SM00881"/>
    </source>
</evidence>
<keyword evidence="3" id="KW-0067">ATP-binding</keyword>
<dbReference type="GO" id="GO:0016874">
    <property type="term" value="F:ligase activity"/>
    <property type="evidence" value="ECO:0007669"/>
    <property type="project" value="UniProtKB-KW"/>
</dbReference>
<dbReference type="Gene3D" id="3.40.50.720">
    <property type="entry name" value="NAD(P)-binding Rossmann-like Domain"/>
    <property type="match status" value="1"/>
</dbReference>
<dbReference type="Pfam" id="PF13607">
    <property type="entry name" value="Succ_CoA_lig"/>
    <property type="match status" value="1"/>
</dbReference>
<sequence length="240" mass="25260">MSTFGGQQSTIGGRTSLFEHGGLDAIFYPKTVAVIGATESHGSVGRTILWNLITSPFGGTVYPVNPKRSSVLGVKAYPSVKAINDKIDLVVIITPAPSIPGIMKECVEAGVGGAIVISAGFKEIGPQGVEYERQLLEEARKGGIRIIGPNCLGVMNPINGLNATFATTIARKGKVGFLSQSGALCTAVLDWSLTENVGFSSFVSIGSMLDVGWGDLIYYLGDDPQTESIVIYMETIGDAR</sequence>
<reference evidence="5 6" key="1">
    <citation type="journal article" date="2020" name="Biotechnol. Biofuels">
        <title>New insights from the biogas microbiome by comprehensive genome-resolved metagenomics of nearly 1600 species originating from multiple anaerobic digesters.</title>
        <authorList>
            <person name="Campanaro S."/>
            <person name="Treu L."/>
            <person name="Rodriguez-R L.M."/>
            <person name="Kovalovszki A."/>
            <person name="Ziels R.M."/>
            <person name="Maus I."/>
            <person name="Zhu X."/>
            <person name="Kougias P.G."/>
            <person name="Basile A."/>
            <person name="Luo G."/>
            <person name="Schluter A."/>
            <person name="Konstantinidis K.T."/>
            <person name="Angelidaki I."/>
        </authorList>
    </citation>
    <scope>NUCLEOTIDE SEQUENCE [LARGE SCALE GENOMIC DNA]</scope>
    <source>
        <strain evidence="5">AS27yjCOA_65</strain>
    </source>
</reference>
<keyword evidence="2" id="KW-0547">Nucleotide-binding</keyword>
<keyword evidence="1" id="KW-0436">Ligase</keyword>
<dbReference type="Proteomes" id="UP000524246">
    <property type="component" value="Unassembled WGS sequence"/>
</dbReference>
<dbReference type="PANTHER" id="PTHR43334">
    <property type="entry name" value="ACETATE--COA LIGASE [ADP-FORMING]"/>
    <property type="match status" value="1"/>
</dbReference>
<dbReference type="PANTHER" id="PTHR43334:SF1">
    <property type="entry name" value="3-HYDROXYPROPIONATE--COA LIGASE [ADP-FORMING]"/>
    <property type="match status" value="1"/>
</dbReference>
<dbReference type="InterPro" id="IPR032875">
    <property type="entry name" value="Succ_CoA_lig_flav_dom"/>
</dbReference>
<evidence type="ECO:0000256" key="2">
    <source>
        <dbReference type="ARBA" id="ARBA00022741"/>
    </source>
</evidence>
<feature type="domain" description="CoA-binding" evidence="4">
    <location>
        <begin position="26"/>
        <end position="121"/>
    </location>
</feature>
<dbReference type="Gene3D" id="3.40.50.261">
    <property type="entry name" value="Succinyl-CoA synthetase domains"/>
    <property type="match status" value="1"/>
</dbReference>
<name>A0A7X9FP37_9DELT</name>
<dbReference type="SMART" id="SM00881">
    <property type="entry name" value="CoA_binding"/>
    <property type="match status" value="1"/>
</dbReference>
<evidence type="ECO:0000313" key="5">
    <source>
        <dbReference type="EMBL" id="NMC61636.1"/>
    </source>
</evidence>
<dbReference type="InterPro" id="IPR051538">
    <property type="entry name" value="Acyl-CoA_Synth/Transferase"/>
</dbReference>
<dbReference type="GO" id="GO:0005524">
    <property type="term" value="F:ATP binding"/>
    <property type="evidence" value="ECO:0007669"/>
    <property type="project" value="UniProtKB-KW"/>
</dbReference>
<dbReference type="InterPro" id="IPR016102">
    <property type="entry name" value="Succinyl-CoA_synth-like"/>
</dbReference>
<proteinExistence type="predicted"/>
<dbReference type="InterPro" id="IPR003781">
    <property type="entry name" value="CoA-bd"/>
</dbReference>
<comment type="caution">
    <text evidence="5">The sequence shown here is derived from an EMBL/GenBank/DDBJ whole genome shotgun (WGS) entry which is preliminary data.</text>
</comment>
<feature type="non-terminal residue" evidence="5">
    <location>
        <position position="240"/>
    </location>
</feature>
<gene>
    <name evidence="5" type="ORF">GYA55_00560</name>
</gene>
<dbReference type="EMBL" id="JAAZON010000019">
    <property type="protein sequence ID" value="NMC61636.1"/>
    <property type="molecule type" value="Genomic_DNA"/>
</dbReference>
<organism evidence="5 6">
    <name type="scientific">SAR324 cluster bacterium</name>
    <dbReference type="NCBI Taxonomy" id="2024889"/>
    <lineage>
        <taxon>Bacteria</taxon>
        <taxon>Deltaproteobacteria</taxon>
        <taxon>SAR324 cluster</taxon>
    </lineage>
</organism>
<dbReference type="Pfam" id="PF13380">
    <property type="entry name" value="CoA_binding_2"/>
    <property type="match status" value="1"/>
</dbReference>
<evidence type="ECO:0000256" key="3">
    <source>
        <dbReference type="ARBA" id="ARBA00022840"/>
    </source>
</evidence>